<name>A0A3M7RZ77_BRAPC</name>
<evidence type="ECO:0000313" key="1">
    <source>
        <dbReference type="EMBL" id="RNA28739.1"/>
    </source>
</evidence>
<reference evidence="1 2" key="1">
    <citation type="journal article" date="2018" name="Sci. Rep.">
        <title>Genomic signatures of local adaptation to the degree of environmental predictability in rotifers.</title>
        <authorList>
            <person name="Franch-Gras L."/>
            <person name="Hahn C."/>
            <person name="Garcia-Roger E.M."/>
            <person name="Carmona M.J."/>
            <person name="Serra M."/>
            <person name="Gomez A."/>
        </authorList>
    </citation>
    <scope>NUCLEOTIDE SEQUENCE [LARGE SCALE GENOMIC DNA]</scope>
    <source>
        <strain evidence="1">HYR1</strain>
    </source>
</reference>
<organism evidence="1 2">
    <name type="scientific">Brachionus plicatilis</name>
    <name type="common">Marine rotifer</name>
    <name type="synonym">Brachionus muelleri</name>
    <dbReference type="NCBI Taxonomy" id="10195"/>
    <lineage>
        <taxon>Eukaryota</taxon>
        <taxon>Metazoa</taxon>
        <taxon>Spiralia</taxon>
        <taxon>Gnathifera</taxon>
        <taxon>Rotifera</taxon>
        <taxon>Eurotatoria</taxon>
        <taxon>Monogononta</taxon>
        <taxon>Pseudotrocha</taxon>
        <taxon>Ploima</taxon>
        <taxon>Brachionidae</taxon>
        <taxon>Brachionus</taxon>
    </lineage>
</organism>
<dbReference type="AlphaFoldDB" id="A0A3M7RZ77"/>
<evidence type="ECO:0000313" key="2">
    <source>
        <dbReference type="Proteomes" id="UP000276133"/>
    </source>
</evidence>
<dbReference type="Proteomes" id="UP000276133">
    <property type="component" value="Unassembled WGS sequence"/>
</dbReference>
<protein>
    <submittedName>
        <fullName evidence="1">Uncharacterized protein</fullName>
    </submittedName>
</protein>
<feature type="non-terminal residue" evidence="1">
    <location>
        <position position="1"/>
    </location>
</feature>
<accession>A0A3M7RZ77</accession>
<comment type="caution">
    <text evidence="1">The sequence shown here is derived from an EMBL/GenBank/DDBJ whole genome shotgun (WGS) entry which is preliminary data.</text>
</comment>
<gene>
    <name evidence="1" type="ORF">BpHYR1_025002</name>
</gene>
<dbReference type="EMBL" id="REGN01002346">
    <property type="protein sequence ID" value="RNA28739.1"/>
    <property type="molecule type" value="Genomic_DNA"/>
</dbReference>
<proteinExistence type="predicted"/>
<sequence>INEKTPRANLSKKIMVNVPLTPKKYHTFNENDSPSHKETANTLVINSQIPNGPRPNDVILVNKPIAKNNSTVNPNNLKSKPVIRRPPKEFLSATIAHK</sequence>
<keyword evidence="2" id="KW-1185">Reference proteome</keyword>